<evidence type="ECO:0000256" key="2">
    <source>
        <dbReference type="SAM" id="Phobius"/>
    </source>
</evidence>
<keyword evidence="5" id="KW-1185">Reference proteome</keyword>
<name>A0A9E7SV87_9EURY</name>
<evidence type="ECO:0000259" key="3">
    <source>
        <dbReference type="Pfam" id="PF13937"/>
    </source>
</evidence>
<protein>
    <submittedName>
        <fullName evidence="4">DUF4212 domain-containing protein</fullName>
    </submittedName>
</protein>
<dbReference type="InterPro" id="IPR019886">
    <property type="entry name" value="Na_symporter_ssu"/>
</dbReference>
<evidence type="ECO:0000256" key="1">
    <source>
        <dbReference type="SAM" id="MobiDB-lite"/>
    </source>
</evidence>
<dbReference type="Pfam" id="PF13937">
    <property type="entry name" value="DUF4212"/>
    <property type="match status" value="1"/>
</dbReference>
<feature type="compositionally biased region" description="Polar residues" evidence="1">
    <location>
        <begin position="129"/>
        <end position="142"/>
    </location>
</feature>
<keyword evidence="2" id="KW-0812">Transmembrane</keyword>
<dbReference type="AlphaFoldDB" id="A0A9E7SV87"/>
<sequence length="150" mass="16561">MPDNTTHESKSEERTVATDGGRSDVEREKEIDYLDVEINLLKPGTPFMRDHNRVILTGFFLWAVIVFGPITATRLAPDLMTTTMPGLGFPLHYFLIAIGGPGGALLLSVWYVRKRDSIDEKYGIEQIQATETGRTDTSSEATATDGGVDR</sequence>
<reference evidence="4" key="1">
    <citation type="submission" date="2022-06" db="EMBL/GenBank/DDBJ databases">
        <title>Diverse halophilic archaea isolated from saline environments.</title>
        <authorList>
            <person name="Cui H.-L."/>
        </authorList>
    </citation>
    <scope>NUCLEOTIDE SEQUENCE</scope>
    <source>
        <strain evidence="4">WLHS1</strain>
    </source>
</reference>
<feature type="domain" description="Sodium symporter small subunit" evidence="3">
    <location>
        <begin position="45"/>
        <end position="124"/>
    </location>
</feature>
<dbReference type="KEGG" id="sawl:NGM29_18175"/>
<dbReference type="EMBL" id="CP100355">
    <property type="protein sequence ID" value="UTF53667.1"/>
    <property type="molecule type" value="Genomic_DNA"/>
</dbReference>
<keyword evidence="2" id="KW-1133">Transmembrane helix</keyword>
<feature type="transmembrane region" description="Helical" evidence="2">
    <location>
        <begin position="54"/>
        <end position="72"/>
    </location>
</feature>
<evidence type="ECO:0000313" key="4">
    <source>
        <dbReference type="EMBL" id="UTF53667.1"/>
    </source>
</evidence>
<feature type="region of interest" description="Disordered" evidence="1">
    <location>
        <begin position="1"/>
        <end position="23"/>
    </location>
</feature>
<feature type="region of interest" description="Disordered" evidence="1">
    <location>
        <begin position="129"/>
        <end position="150"/>
    </location>
</feature>
<organism evidence="4 5">
    <name type="scientific">Natronosalvus rutilus</name>
    <dbReference type="NCBI Taxonomy" id="2953753"/>
    <lineage>
        <taxon>Archaea</taxon>
        <taxon>Methanobacteriati</taxon>
        <taxon>Methanobacteriota</taxon>
        <taxon>Stenosarchaea group</taxon>
        <taxon>Halobacteria</taxon>
        <taxon>Halobacteriales</taxon>
        <taxon>Natrialbaceae</taxon>
        <taxon>Natronosalvus</taxon>
    </lineage>
</organism>
<proteinExistence type="predicted"/>
<feature type="transmembrane region" description="Helical" evidence="2">
    <location>
        <begin position="92"/>
        <end position="112"/>
    </location>
</feature>
<keyword evidence="2" id="KW-0472">Membrane</keyword>
<dbReference type="RefSeq" id="WP_254158191.1">
    <property type="nucleotide sequence ID" value="NZ_CP100355.1"/>
</dbReference>
<evidence type="ECO:0000313" key="5">
    <source>
        <dbReference type="Proteomes" id="UP001056855"/>
    </source>
</evidence>
<gene>
    <name evidence="4" type="ORF">NGM29_18175</name>
</gene>
<dbReference type="GeneID" id="73292015"/>
<dbReference type="Proteomes" id="UP001056855">
    <property type="component" value="Chromosome"/>
</dbReference>
<accession>A0A9E7SV87</accession>
<dbReference type="NCBIfam" id="TIGR03647">
    <property type="entry name" value="Na_symport_sm"/>
    <property type="match status" value="1"/>
</dbReference>